<feature type="transmembrane region" description="Helical" evidence="1">
    <location>
        <begin position="202"/>
        <end position="218"/>
    </location>
</feature>
<feature type="transmembrane region" description="Helical" evidence="1">
    <location>
        <begin position="80"/>
        <end position="100"/>
    </location>
</feature>
<dbReference type="Proteomes" id="UP001226434">
    <property type="component" value="Unassembled WGS sequence"/>
</dbReference>
<feature type="transmembrane region" description="Helical" evidence="1">
    <location>
        <begin position="131"/>
        <end position="148"/>
    </location>
</feature>
<evidence type="ECO:0000313" key="3">
    <source>
        <dbReference type="Proteomes" id="UP001226434"/>
    </source>
</evidence>
<evidence type="ECO:0000313" key="2">
    <source>
        <dbReference type="EMBL" id="MDI3319907.1"/>
    </source>
</evidence>
<feature type="transmembrane region" description="Helical" evidence="1">
    <location>
        <begin position="288"/>
        <end position="308"/>
    </location>
</feature>
<organism evidence="2 3">
    <name type="scientific">Pinibacter soli</name>
    <dbReference type="NCBI Taxonomy" id="3044211"/>
    <lineage>
        <taxon>Bacteria</taxon>
        <taxon>Pseudomonadati</taxon>
        <taxon>Bacteroidota</taxon>
        <taxon>Chitinophagia</taxon>
        <taxon>Chitinophagales</taxon>
        <taxon>Chitinophagaceae</taxon>
        <taxon>Pinibacter</taxon>
    </lineage>
</organism>
<evidence type="ECO:0008006" key="4">
    <source>
        <dbReference type="Google" id="ProtNLM"/>
    </source>
</evidence>
<accession>A0ABT6RDI6</accession>
<keyword evidence="1" id="KW-1133">Transmembrane helix</keyword>
<feature type="transmembrane region" description="Helical" evidence="1">
    <location>
        <begin position="256"/>
        <end position="276"/>
    </location>
</feature>
<reference evidence="2 3" key="1">
    <citation type="submission" date="2023-05" db="EMBL/GenBank/DDBJ databases">
        <title>Genome sequence of Pinibacter sp. MAH-24.</title>
        <authorList>
            <person name="Huq M.A."/>
        </authorList>
    </citation>
    <scope>NUCLEOTIDE SEQUENCE [LARGE SCALE GENOMIC DNA]</scope>
    <source>
        <strain evidence="2 3">MAH-24</strain>
    </source>
</reference>
<keyword evidence="3" id="KW-1185">Reference proteome</keyword>
<feature type="transmembrane region" description="Helical" evidence="1">
    <location>
        <begin position="7"/>
        <end position="31"/>
    </location>
</feature>
<name>A0ABT6RDI6_9BACT</name>
<protein>
    <recommendedName>
        <fullName evidence="4">Glycosyltransferase RgtA/B/C/D-like domain-containing protein</fullName>
    </recommendedName>
</protein>
<keyword evidence="1" id="KW-0472">Membrane</keyword>
<gene>
    <name evidence="2" type="ORF">QJ048_08995</name>
</gene>
<evidence type="ECO:0000256" key="1">
    <source>
        <dbReference type="SAM" id="Phobius"/>
    </source>
</evidence>
<sequence>MIKAKENYVLLVAIVAFIIGKVFLLHTYFFWDSTEAMSVPANYLYDNNFSNFNYPNGVADPPLIHFILALSWKIFGRSLVTSHIILGLFSVGCFYQVFLFCKKNASIKIAVAFVFLLMILDASFLTQTSLLFPDIFLLFFSFLSINLYQKKEQFLLSLSLLFLSLCSLRASAICGAIGLAIFFYELATDKNKAPLKVFKRSIVPFLPSIVAIAIFFATKKITTGSFFIQDNTMWKDSWKLASAKQFLKNIRGVIRFMLDNGTIVSWIALAFLWFNLKDKKNFLKESRFVIYLFVATLFVMSLLTLPFTNMFGKRYFILPCIVLNFLAGKMAFDVLKRNAAIKVCILMLAGMISSHFWKYPERFSTAWDCTLGHLPYYHLRQQAIDYVKENNIDPSTMSFFFPASQKGKYTELNDGEMSFANLDLSKNMYATCSNISNRDITLNNQITNHWQLIKEFSDCGIYIRIYKNPAR</sequence>
<dbReference type="EMBL" id="JASBRG010000005">
    <property type="protein sequence ID" value="MDI3319907.1"/>
    <property type="molecule type" value="Genomic_DNA"/>
</dbReference>
<dbReference type="RefSeq" id="WP_282334009.1">
    <property type="nucleotide sequence ID" value="NZ_JASBRG010000005.1"/>
</dbReference>
<feature type="transmembrane region" description="Helical" evidence="1">
    <location>
        <begin position="160"/>
        <end position="182"/>
    </location>
</feature>
<proteinExistence type="predicted"/>
<keyword evidence="1" id="KW-0812">Transmembrane</keyword>
<feature type="transmembrane region" description="Helical" evidence="1">
    <location>
        <begin position="107"/>
        <end position="125"/>
    </location>
</feature>
<comment type="caution">
    <text evidence="2">The sequence shown here is derived from an EMBL/GenBank/DDBJ whole genome shotgun (WGS) entry which is preliminary data.</text>
</comment>